<sequence>MSRNTKGYTLIELIVVMVLIGLVFSLAAPSFRDVVLTDNLKATTRKLIGLIDNIRNEAIEQHTDQIVFFDLEKNSYWYGPADMTEEGEELYRKKNTQKLPSGARLTEIWTMGSKIRDGEPTIRFFKNGYSQQSAIHIKEERGKREFTLVIRPFLPGVKVVEHYFEFDES</sequence>
<keyword evidence="1" id="KW-0812">Transmembrane</keyword>
<dbReference type="EMBL" id="OJIN01000044">
    <property type="protein sequence ID" value="SPD72469.1"/>
    <property type="molecule type" value="Genomic_DNA"/>
</dbReference>
<dbReference type="Pfam" id="PF07963">
    <property type="entry name" value="N_methyl"/>
    <property type="match status" value="1"/>
</dbReference>
<dbReference type="AlphaFoldDB" id="A0A445MSS0"/>
<dbReference type="InterPro" id="IPR012902">
    <property type="entry name" value="N_methyl_site"/>
</dbReference>
<keyword evidence="1" id="KW-1133">Transmembrane helix</keyword>
<proteinExistence type="predicted"/>
<dbReference type="PROSITE" id="PS00409">
    <property type="entry name" value="PROKAR_NTER_METHYL"/>
    <property type="match status" value="1"/>
</dbReference>
<dbReference type="NCBIfam" id="TIGR02532">
    <property type="entry name" value="IV_pilin_GFxxxE"/>
    <property type="match status" value="1"/>
</dbReference>
<gene>
    <name evidence="2" type="ORF">PITCH_A1380017</name>
</gene>
<feature type="transmembrane region" description="Helical" evidence="1">
    <location>
        <begin position="7"/>
        <end position="28"/>
    </location>
</feature>
<protein>
    <submittedName>
        <fullName evidence="2">Putative Prepilin-type N-terminal cleavage/methylation domain protein</fullName>
    </submittedName>
</protein>
<evidence type="ECO:0000313" key="2">
    <source>
        <dbReference type="EMBL" id="SPD72469.1"/>
    </source>
</evidence>
<dbReference type="Gene3D" id="3.30.700.10">
    <property type="entry name" value="Glycoprotein, Type 4 Pilin"/>
    <property type="match status" value="1"/>
</dbReference>
<keyword evidence="1" id="KW-0472">Membrane</keyword>
<dbReference type="SUPFAM" id="SSF54523">
    <property type="entry name" value="Pili subunits"/>
    <property type="match status" value="1"/>
</dbReference>
<reference evidence="2" key="1">
    <citation type="submission" date="2018-01" db="EMBL/GenBank/DDBJ databases">
        <authorList>
            <person name="Regsiter A."/>
            <person name="William W."/>
        </authorList>
    </citation>
    <scope>NUCLEOTIDE SEQUENCE</scope>
    <source>
        <strain evidence="2">TRIP AH-1</strain>
    </source>
</reference>
<accession>A0A445MSS0</accession>
<evidence type="ECO:0000256" key="1">
    <source>
        <dbReference type="SAM" id="Phobius"/>
    </source>
</evidence>
<name>A0A445MSS0_9BACT</name>
<dbReference type="InterPro" id="IPR045584">
    <property type="entry name" value="Pilin-like"/>
</dbReference>
<organism evidence="2">
    <name type="scientific">uncultured Desulfobacterium sp</name>
    <dbReference type="NCBI Taxonomy" id="201089"/>
    <lineage>
        <taxon>Bacteria</taxon>
        <taxon>Pseudomonadati</taxon>
        <taxon>Thermodesulfobacteriota</taxon>
        <taxon>Desulfobacteria</taxon>
        <taxon>Desulfobacterales</taxon>
        <taxon>Desulfobacteriaceae</taxon>
        <taxon>Desulfobacterium</taxon>
        <taxon>environmental samples</taxon>
    </lineage>
</organism>